<dbReference type="Proteomes" id="UP001064048">
    <property type="component" value="Chromosome 5"/>
</dbReference>
<evidence type="ECO:0000313" key="2">
    <source>
        <dbReference type="Proteomes" id="UP001064048"/>
    </source>
</evidence>
<evidence type="ECO:0000313" key="1">
    <source>
        <dbReference type="EMBL" id="KAI8435444.1"/>
    </source>
</evidence>
<sequence>MAPDAENVGDAGYRAVPVHGGAPRRVAPARPAPARAWLEREGARSPGEHRRLLDAADPPSPKLQAGLTLGVWDAATKHTKCPNTPKSEKAKAKTKFQKRSEKLYSVLKPPYFILTVIIFIVSMYLWGGWLRARLEWSPGAWWREPWRLLTYGAVHASATHLATNAIVALAVGWVLEREQSRWQVAGVWAAGLAAGALGAGALQPRVRVVGASAAVYALLTAHLPNVCLRFGHVPLWWFRPLSVVVLATSETLSWVVLRAPAAEAQAWAVAPVAWSAHALGAAVGVPVGFLIFSGENCASRPILAARLLSALVLVAGATLAVFHYVFWHHIDA</sequence>
<organism evidence="1 2">
    <name type="scientific">Choristoneura fumiferana</name>
    <name type="common">Spruce budworm moth</name>
    <name type="synonym">Archips fumiferana</name>
    <dbReference type="NCBI Taxonomy" id="7141"/>
    <lineage>
        <taxon>Eukaryota</taxon>
        <taxon>Metazoa</taxon>
        <taxon>Ecdysozoa</taxon>
        <taxon>Arthropoda</taxon>
        <taxon>Hexapoda</taxon>
        <taxon>Insecta</taxon>
        <taxon>Pterygota</taxon>
        <taxon>Neoptera</taxon>
        <taxon>Endopterygota</taxon>
        <taxon>Lepidoptera</taxon>
        <taxon>Glossata</taxon>
        <taxon>Ditrysia</taxon>
        <taxon>Tortricoidea</taxon>
        <taxon>Tortricidae</taxon>
        <taxon>Tortricinae</taxon>
        <taxon>Choristoneura</taxon>
    </lineage>
</organism>
<protein>
    <submittedName>
        <fullName evidence="1">Uncharacterized protein</fullName>
    </submittedName>
</protein>
<gene>
    <name evidence="1" type="ORF">MSG28_003747</name>
</gene>
<dbReference type="EMBL" id="CM046105">
    <property type="protein sequence ID" value="KAI8435444.1"/>
    <property type="molecule type" value="Genomic_DNA"/>
</dbReference>
<comment type="caution">
    <text evidence="1">The sequence shown here is derived from an EMBL/GenBank/DDBJ whole genome shotgun (WGS) entry which is preliminary data.</text>
</comment>
<accession>A0ACC0KGG0</accession>
<name>A0ACC0KGG0_CHOFU</name>
<keyword evidence="2" id="KW-1185">Reference proteome</keyword>
<proteinExistence type="predicted"/>
<reference evidence="1 2" key="1">
    <citation type="journal article" date="2022" name="Genome Biol. Evol.">
        <title>The Spruce Budworm Genome: Reconstructing the Evolutionary History of Antifreeze Proteins.</title>
        <authorList>
            <person name="Beliveau C."/>
            <person name="Gagne P."/>
            <person name="Picq S."/>
            <person name="Vernygora O."/>
            <person name="Keeling C.I."/>
            <person name="Pinkney K."/>
            <person name="Doucet D."/>
            <person name="Wen F."/>
            <person name="Johnston J.S."/>
            <person name="Maaroufi H."/>
            <person name="Boyle B."/>
            <person name="Laroche J."/>
            <person name="Dewar K."/>
            <person name="Juretic N."/>
            <person name="Blackburn G."/>
            <person name="Nisole A."/>
            <person name="Brunet B."/>
            <person name="Brandao M."/>
            <person name="Lumley L."/>
            <person name="Duan J."/>
            <person name="Quan G."/>
            <person name="Lucarotti C.J."/>
            <person name="Roe A.D."/>
            <person name="Sperling F.A.H."/>
            <person name="Levesque R.C."/>
            <person name="Cusson M."/>
        </authorList>
    </citation>
    <scope>NUCLEOTIDE SEQUENCE [LARGE SCALE GENOMIC DNA]</scope>
    <source>
        <strain evidence="1">Glfc:IPQL:Cfum</strain>
    </source>
</reference>